<evidence type="ECO:0000256" key="5">
    <source>
        <dbReference type="ARBA" id="ARBA00022519"/>
    </source>
</evidence>
<dbReference type="Gene3D" id="3.30.1360.100">
    <property type="entry name" value="General secretion pathway protein M, EpsM"/>
    <property type="match status" value="1"/>
</dbReference>
<evidence type="ECO:0000256" key="1">
    <source>
        <dbReference type="ARBA" id="ARBA00004377"/>
    </source>
</evidence>
<dbReference type="OrthoDB" id="7432850at2"/>
<evidence type="ECO:0000256" key="3">
    <source>
        <dbReference type="ARBA" id="ARBA00022448"/>
    </source>
</evidence>
<keyword evidence="7" id="KW-0653">Protein transport</keyword>
<evidence type="ECO:0000256" key="6">
    <source>
        <dbReference type="ARBA" id="ARBA00022692"/>
    </source>
</evidence>
<keyword evidence="12" id="KW-1185">Reference proteome</keyword>
<evidence type="ECO:0000256" key="7">
    <source>
        <dbReference type="ARBA" id="ARBA00022927"/>
    </source>
</evidence>
<name>A0A418WNX2_9SPHN</name>
<evidence type="ECO:0000256" key="9">
    <source>
        <dbReference type="ARBA" id="ARBA00023136"/>
    </source>
</evidence>
<dbReference type="SUPFAM" id="SSF103054">
    <property type="entry name" value="General secretion pathway protein M, EpsM"/>
    <property type="match status" value="1"/>
</dbReference>
<gene>
    <name evidence="11" type="ORF">D3876_00640</name>
</gene>
<dbReference type="GO" id="GO:0005886">
    <property type="term" value="C:plasma membrane"/>
    <property type="evidence" value="ECO:0007669"/>
    <property type="project" value="UniProtKB-SubCell"/>
</dbReference>
<keyword evidence="5" id="KW-0997">Cell inner membrane</keyword>
<keyword evidence="3" id="KW-0813">Transport</keyword>
<evidence type="ECO:0000313" key="12">
    <source>
        <dbReference type="Proteomes" id="UP000286100"/>
    </source>
</evidence>
<evidence type="ECO:0000256" key="2">
    <source>
        <dbReference type="ARBA" id="ARBA00010637"/>
    </source>
</evidence>
<comment type="subcellular location">
    <subcellularLocation>
        <location evidence="1">Cell inner membrane</location>
        <topology evidence="1">Single-pass membrane protein</topology>
    </subcellularLocation>
</comment>
<dbReference type="EMBL" id="QYUM01000002">
    <property type="protein sequence ID" value="RJF92932.1"/>
    <property type="molecule type" value="Genomic_DNA"/>
</dbReference>
<sequence>MTEKFKAWWTLRTTREQRMLLVMFALMGVVLAWMLILWVGNGVSSAREHHGLAVVDHARVAAKVEALRDYQKRAPPPLPAQIDTVVGQAAAEIGFVLTRGEPEGRDRVTIAIGSARPNAFFGWLTDLERRGIVPEKLVARANSDRTLSIEATLRGRGQ</sequence>
<evidence type="ECO:0000256" key="10">
    <source>
        <dbReference type="SAM" id="Phobius"/>
    </source>
</evidence>
<keyword evidence="9 10" id="KW-0472">Membrane</keyword>
<comment type="similarity">
    <text evidence="2">Belongs to the GSP M family.</text>
</comment>
<keyword evidence="4" id="KW-1003">Cell membrane</keyword>
<keyword evidence="8 10" id="KW-1133">Transmembrane helix</keyword>
<organism evidence="11 12">
    <name type="scientific">Sphingomonas cavernae</name>
    <dbReference type="NCBI Taxonomy" id="2320861"/>
    <lineage>
        <taxon>Bacteria</taxon>
        <taxon>Pseudomonadati</taxon>
        <taxon>Pseudomonadota</taxon>
        <taxon>Alphaproteobacteria</taxon>
        <taxon>Sphingomonadales</taxon>
        <taxon>Sphingomonadaceae</taxon>
        <taxon>Sphingomonas</taxon>
    </lineage>
</organism>
<feature type="transmembrane region" description="Helical" evidence="10">
    <location>
        <begin position="20"/>
        <end position="40"/>
    </location>
</feature>
<accession>A0A418WNX2</accession>
<comment type="caution">
    <text evidence="11">The sequence shown here is derived from an EMBL/GenBank/DDBJ whole genome shotgun (WGS) entry which is preliminary data.</text>
</comment>
<evidence type="ECO:0000313" key="11">
    <source>
        <dbReference type="EMBL" id="RJF92932.1"/>
    </source>
</evidence>
<keyword evidence="6 10" id="KW-0812">Transmembrane</keyword>
<dbReference type="GO" id="GO:0015628">
    <property type="term" value="P:protein secretion by the type II secretion system"/>
    <property type="evidence" value="ECO:0007669"/>
    <property type="project" value="InterPro"/>
</dbReference>
<evidence type="ECO:0000256" key="4">
    <source>
        <dbReference type="ARBA" id="ARBA00022475"/>
    </source>
</evidence>
<dbReference type="Pfam" id="PF04612">
    <property type="entry name" value="T2SSM"/>
    <property type="match status" value="1"/>
</dbReference>
<reference evidence="11 12" key="1">
    <citation type="submission" date="2018-09" db="EMBL/GenBank/DDBJ databases">
        <authorList>
            <person name="Zhu H."/>
        </authorList>
    </citation>
    <scope>NUCLEOTIDE SEQUENCE [LARGE SCALE GENOMIC DNA]</scope>
    <source>
        <strain evidence="11 12">K2R01-6</strain>
    </source>
</reference>
<dbReference type="InterPro" id="IPR007690">
    <property type="entry name" value="T2SS_GspM"/>
</dbReference>
<dbReference type="RefSeq" id="WP_119759212.1">
    <property type="nucleotide sequence ID" value="NZ_QYUM01000002.1"/>
</dbReference>
<proteinExistence type="inferred from homology"/>
<dbReference type="InterPro" id="IPR023229">
    <property type="entry name" value="T2SS_M_periplasmic_sf"/>
</dbReference>
<dbReference type="AlphaFoldDB" id="A0A418WNX2"/>
<dbReference type="Proteomes" id="UP000286100">
    <property type="component" value="Unassembled WGS sequence"/>
</dbReference>
<evidence type="ECO:0000256" key="8">
    <source>
        <dbReference type="ARBA" id="ARBA00022989"/>
    </source>
</evidence>
<protein>
    <submittedName>
        <fullName evidence="11">Type II secretion system protein M</fullName>
    </submittedName>
</protein>
<dbReference type="GO" id="GO:0015627">
    <property type="term" value="C:type II protein secretion system complex"/>
    <property type="evidence" value="ECO:0007669"/>
    <property type="project" value="InterPro"/>
</dbReference>